<gene>
    <name evidence="2" type="ORF">HU200_014522</name>
</gene>
<dbReference type="Pfam" id="PF02798">
    <property type="entry name" value="GST_N"/>
    <property type="match status" value="1"/>
</dbReference>
<dbReference type="InterPro" id="IPR004045">
    <property type="entry name" value="Glutathione_S-Trfase_N"/>
</dbReference>
<accession>A0A835KLH0</accession>
<dbReference type="EMBL" id="JACEFO010001578">
    <property type="protein sequence ID" value="KAF8734672.1"/>
    <property type="molecule type" value="Genomic_DNA"/>
</dbReference>
<evidence type="ECO:0000313" key="2">
    <source>
        <dbReference type="EMBL" id="KAF8734672.1"/>
    </source>
</evidence>
<dbReference type="SUPFAM" id="SSF52833">
    <property type="entry name" value="Thioredoxin-like"/>
    <property type="match status" value="1"/>
</dbReference>
<dbReference type="OrthoDB" id="4951845at2759"/>
<keyword evidence="3" id="KW-1185">Reference proteome</keyword>
<comment type="caution">
    <text evidence="2">The sequence shown here is derived from an EMBL/GenBank/DDBJ whole genome shotgun (WGS) entry which is preliminary data.</text>
</comment>
<feature type="domain" description="GST N-terminal" evidence="1">
    <location>
        <begin position="6"/>
        <end position="45"/>
    </location>
</feature>
<dbReference type="Gene3D" id="3.40.30.10">
    <property type="entry name" value="Glutaredoxin"/>
    <property type="match status" value="1"/>
</dbReference>
<sequence>MASNQQVKLFGAVGSPFVTRAEIALKLKGVEYEYIHESLTNKSDLFSSTIQFTRRSLCFFTTRSPSVSLLWSLNTSMRLGLATPSCLLILIKEPWLVSGLGSSMTSCCPRDLKQRGTRREGEGKGS</sequence>
<dbReference type="Proteomes" id="UP000636709">
    <property type="component" value="Unassembled WGS sequence"/>
</dbReference>
<proteinExistence type="predicted"/>
<protein>
    <recommendedName>
        <fullName evidence="1">GST N-terminal domain-containing protein</fullName>
    </recommendedName>
</protein>
<evidence type="ECO:0000259" key="1">
    <source>
        <dbReference type="Pfam" id="PF02798"/>
    </source>
</evidence>
<organism evidence="2 3">
    <name type="scientific">Digitaria exilis</name>
    <dbReference type="NCBI Taxonomy" id="1010633"/>
    <lineage>
        <taxon>Eukaryota</taxon>
        <taxon>Viridiplantae</taxon>
        <taxon>Streptophyta</taxon>
        <taxon>Embryophyta</taxon>
        <taxon>Tracheophyta</taxon>
        <taxon>Spermatophyta</taxon>
        <taxon>Magnoliopsida</taxon>
        <taxon>Liliopsida</taxon>
        <taxon>Poales</taxon>
        <taxon>Poaceae</taxon>
        <taxon>PACMAD clade</taxon>
        <taxon>Panicoideae</taxon>
        <taxon>Panicodae</taxon>
        <taxon>Paniceae</taxon>
        <taxon>Anthephorinae</taxon>
        <taxon>Digitaria</taxon>
    </lineage>
</organism>
<dbReference type="InterPro" id="IPR036249">
    <property type="entry name" value="Thioredoxin-like_sf"/>
</dbReference>
<dbReference type="AlphaFoldDB" id="A0A835KLH0"/>
<evidence type="ECO:0000313" key="3">
    <source>
        <dbReference type="Proteomes" id="UP000636709"/>
    </source>
</evidence>
<reference evidence="2" key="1">
    <citation type="submission" date="2020-07" db="EMBL/GenBank/DDBJ databases">
        <title>Genome sequence and genetic diversity analysis of an under-domesticated orphan crop, white fonio (Digitaria exilis).</title>
        <authorList>
            <person name="Bennetzen J.L."/>
            <person name="Chen S."/>
            <person name="Ma X."/>
            <person name="Wang X."/>
            <person name="Yssel A.E.J."/>
            <person name="Chaluvadi S.R."/>
            <person name="Johnson M."/>
            <person name="Gangashetty P."/>
            <person name="Hamidou F."/>
            <person name="Sanogo M.D."/>
            <person name="Zwaenepoel A."/>
            <person name="Wallace J."/>
            <person name="Van De Peer Y."/>
            <person name="Van Deynze A."/>
        </authorList>
    </citation>
    <scope>NUCLEOTIDE SEQUENCE</scope>
    <source>
        <tissue evidence="2">Leaves</tissue>
    </source>
</reference>
<name>A0A835KLH0_9POAL</name>